<evidence type="ECO:0000256" key="11">
    <source>
        <dbReference type="ARBA" id="ARBA00024006"/>
    </source>
</evidence>
<dbReference type="NCBIfam" id="NF004970">
    <property type="entry name" value="PRK06333.1"/>
    <property type="match status" value="1"/>
</dbReference>
<dbReference type="PROSITE" id="PS52004">
    <property type="entry name" value="KS3_2"/>
    <property type="match status" value="1"/>
</dbReference>
<evidence type="ECO:0000256" key="4">
    <source>
        <dbReference type="ARBA" id="ARBA00014657"/>
    </source>
</evidence>
<dbReference type="Pfam" id="PF00109">
    <property type="entry name" value="ketoacyl-synt"/>
    <property type="match status" value="1"/>
</dbReference>
<keyword evidence="18" id="KW-1185">Reference proteome</keyword>
<gene>
    <name evidence="17" type="primary">fabF</name>
    <name evidence="17" type="ORF">ACFO8Q_01305</name>
</gene>
<comment type="pathway">
    <text evidence="1 14">Lipid metabolism; fatty acid biosynthesis.</text>
</comment>
<dbReference type="Proteomes" id="UP001596002">
    <property type="component" value="Unassembled WGS sequence"/>
</dbReference>
<keyword evidence="9 14" id="KW-0275">Fatty acid biosynthesis</keyword>
<evidence type="ECO:0000256" key="6">
    <source>
        <dbReference type="ARBA" id="ARBA00022679"/>
    </source>
</evidence>
<keyword evidence="8" id="KW-0443">Lipid metabolism</keyword>
<dbReference type="GO" id="GO:0004315">
    <property type="term" value="F:3-oxoacyl-[acyl-carrier-protein] synthase activity"/>
    <property type="evidence" value="ECO:0007669"/>
    <property type="project" value="UniProtKB-EC"/>
</dbReference>
<dbReference type="NCBIfam" id="TIGR03150">
    <property type="entry name" value="fabF"/>
    <property type="match status" value="1"/>
</dbReference>
<evidence type="ECO:0000256" key="14">
    <source>
        <dbReference type="PIRNR" id="PIRNR000447"/>
    </source>
</evidence>
<dbReference type="PANTHER" id="PTHR11712:SF336">
    <property type="entry name" value="3-OXOACYL-[ACYL-CARRIER-PROTEIN] SYNTHASE, MITOCHONDRIAL"/>
    <property type="match status" value="1"/>
</dbReference>
<comment type="catalytic activity">
    <reaction evidence="12 14">
        <text>(9Z)-hexadecenoyl-[ACP] + malonyl-[ACP] + H(+) = 3-oxo-(11Z)-octadecenoyl-[ACP] + holo-[ACP] + CO2</text>
        <dbReference type="Rhea" id="RHEA:55040"/>
        <dbReference type="Rhea" id="RHEA-COMP:9623"/>
        <dbReference type="Rhea" id="RHEA-COMP:9685"/>
        <dbReference type="Rhea" id="RHEA-COMP:10800"/>
        <dbReference type="Rhea" id="RHEA-COMP:14074"/>
        <dbReference type="ChEBI" id="CHEBI:15378"/>
        <dbReference type="ChEBI" id="CHEBI:16526"/>
        <dbReference type="ChEBI" id="CHEBI:64479"/>
        <dbReference type="ChEBI" id="CHEBI:78449"/>
        <dbReference type="ChEBI" id="CHEBI:83989"/>
        <dbReference type="ChEBI" id="CHEBI:138538"/>
        <dbReference type="EC" id="2.3.1.179"/>
    </reaction>
</comment>
<comment type="function">
    <text evidence="11 14">Involved in the type II fatty acid elongation cycle. Catalyzes the elongation of a wide range of acyl-ACP by the addition of two carbons from malonyl-ACP to an acyl acceptor. Can efficiently catalyze the conversion of palmitoleoyl-ACP (cis-hexadec-9-enoyl-ACP) to cis-vaccenoyl-ACP (cis-octadec-11-enoyl-ACP), an essential step in the thermal regulation of fatty acid composition.</text>
</comment>
<evidence type="ECO:0000256" key="2">
    <source>
        <dbReference type="ARBA" id="ARBA00008467"/>
    </source>
</evidence>
<dbReference type="PROSITE" id="PS00606">
    <property type="entry name" value="KS3_1"/>
    <property type="match status" value="1"/>
</dbReference>
<dbReference type="InterPro" id="IPR020841">
    <property type="entry name" value="PKS_Beta-ketoAc_synthase_dom"/>
</dbReference>
<evidence type="ECO:0000256" key="10">
    <source>
        <dbReference type="ARBA" id="ARBA00023315"/>
    </source>
</evidence>
<feature type="domain" description="Ketosynthase family 3 (KS3)" evidence="16">
    <location>
        <begin position="2"/>
        <end position="411"/>
    </location>
</feature>
<organism evidence="17 18">
    <name type="scientific">Effusibacillus consociatus</name>
    <dbReference type="NCBI Taxonomy" id="1117041"/>
    <lineage>
        <taxon>Bacteria</taxon>
        <taxon>Bacillati</taxon>
        <taxon>Bacillota</taxon>
        <taxon>Bacilli</taxon>
        <taxon>Bacillales</taxon>
        <taxon>Alicyclobacillaceae</taxon>
        <taxon>Effusibacillus</taxon>
    </lineage>
</organism>
<dbReference type="InterPro" id="IPR018201">
    <property type="entry name" value="Ketoacyl_synth_AS"/>
</dbReference>
<keyword evidence="5 14" id="KW-0444">Lipid biosynthesis</keyword>
<dbReference type="CDD" id="cd00834">
    <property type="entry name" value="KAS_I_II"/>
    <property type="match status" value="1"/>
</dbReference>
<dbReference type="PIRSF" id="PIRSF000447">
    <property type="entry name" value="KAS_II"/>
    <property type="match status" value="1"/>
</dbReference>
<comment type="catalytic activity">
    <reaction evidence="13 14">
        <text>a fatty acyl-[ACP] + malonyl-[ACP] + H(+) = a 3-oxoacyl-[ACP] + holo-[ACP] + CO2</text>
        <dbReference type="Rhea" id="RHEA:22836"/>
        <dbReference type="Rhea" id="RHEA-COMP:9623"/>
        <dbReference type="Rhea" id="RHEA-COMP:9685"/>
        <dbReference type="Rhea" id="RHEA-COMP:9916"/>
        <dbReference type="Rhea" id="RHEA-COMP:14125"/>
        <dbReference type="ChEBI" id="CHEBI:15378"/>
        <dbReference type="ChEBI" id="CHEBI:16526"/>
        <dbReference type="ChEBI" id="CHEBI:64479"/>
        <dbReference type="ChEBI" id="CHEBI:78449"/>
        <dbReference type="ChEBI" id="CHEBI:78776"/>
        <dbReference type="ChEBI" id="CHEBI:138651"/>
    </reaction>
</comment>
<evidence type="ECO:0000256" key="3">
    <source>
        <dbReference type="ARBA" id="ARBA00012356"/>
    </source>
</evidence>
<dbReference type="Gene3D" id="3.40.47.10">
    <property type="match status" value="1"/>
</dbReference>
<dbReference type="EC" id="2.3.1.179" evidence="3 14"/>
<protein>
    <recommendedName>
        <fullName evidence="4 14">3-oxoacyl-[acyl-carrier-protein] synthase 2</fullName>
        <ecNumber evidence="3 14">2.3.1.179</ecNumber>
    </recommendedName>
</protein>
<reference evidence="18" key="1">
    <citation type="journal article" date="2019" name="Int. J. Syst. Evol. Microbiol.">
        <title>The Global Catalogue of Microorganisms (GCM) 10K type strain sequencing project: providing services to taxonomists for standard genome sequencing and annotation.</title>
        <authorList>
            <consortium name="The Broad Institute Genomics Platform"/>
            <consortium name="The Broad Institute Genome Sequencing Center for Infectious Disease"/>
            <person name="Wu L."/>
            <person name="Ma J."/>
        </authorList>
    </citation>
    <scope>NUCLEOTIDE SEQUENCE [LARGE SCALE GENOMIC DNA]</scope>
    <source>
        <strain evidence="18">WYCCWR 12678</strain>
    </source>
</reference>
<dbReference type="InterPro" id="IPR016039">
    <property type="entry name" value="Thiolase-like"/>
</dbReference>
<evidence type="ECO:0000313" key="17">
    <source>
        <dbReference type="EMBL" id="MFC4766040.1"/>
    </source>
</evidence>
<dbReference type="InterPro" id="IPR017568">
    <property type="entry name" value="3-oxoacyl-ACP_synth-2"/>
</dbReference>
<comment type="similarity">
    <text evidence="2 14 15">Belongs to the thiolase-like superfamily. Beta-ketoacyl-ACP synthases family.</text>
</comment>
<dbReference type="SUPFAM" id="SSF53901">
    <property type="entry name" value="Thiolase-like"/>
    <property type="match status" value="2"/>
</dbReference>
<evidence type="ECO:0000259" key="16">
    <source>
        <dbReference type="PROSITE" id="PS52004"/>
    </source>
</evidence>
<accession>A0ABV9Q017</accession>
<comment type="caution">
    <text evidence="17">The sequence shown here is derived from an EMBL/GenBank/DDBJ whole genome shotgun (WGS) entry which is preliminary data.</text>
</comment>
<evidence type="ECO:0000256" key="8">
    <source>
        <dbReference type="ARBA" id="ARBA00023098"/>
    </source>
</evidence>
<evidence type="ECO:0000256" key="15">
    <source>
        <dbReference type="RuleBase" id="RU003694"/>
    </source>
</evidence>
<keyword evidence="7" id="KW-0276">Fatty acid metabolism</keyword>
<evidence type="ECO:0000256" key="9">
    <source>
        <dbReference type="ARBA" id="ARBA00023160"/>
    </source>
</evidence>
<evidence type="ECO:0000256" key="7">
    <source>
        <dbReference type="ARBA" id="ARBA00022832"/>
    </source>
</evidence>
<evidence type="ECO:0000256" key="5">
    <source>
        <dbReference type="ARBA" id="ARBA00022516"/>
    </source>
</evidence>
<proteinExistence type="inferred from homology"/>
<dbReference type="EMBL" id="JBHSHC010000011">
    <property type="protein sequence ID" value="MFC4766040.1"/>
    <property type="molecule type" value="Genomic_DNA"/>
</dbReference>
<dbReference type="PANTHER" id="PTHR11712">
    <property type="entry name" value="POLYKETIDE SYNTHASE-RELATED"/>
    <property type="match status" value="1"/>
</dbReference>
<evidence type="ECO:0000256" key="1">
    <source>
        <dbReference type="ARBA" id="ARBA00005194"/>
    </source>
</evidence>
<dbReference type="InterPro" id="IPR014030">
    <property type="entry name" value="Ketoacyl_synth_N"/>
</dbReference>
<dbReference type="RefSeq" id="WP_380023703.1">
    <property type="nucleotide sequence ID" value="NZ_JBHSHC010000011.1"/>
</dbReference>
<evidence type="ECO:0000256" key="12">
    <source>
        <dbReference type="ARBA" id="ARBA00047318"/>
    </source>
</evidence>
<dbReference type="InterPro" id="IPR014031">
    <property type="entry name" value="Ketoacyl_synth_C"/>
</dbReference>
<dbReference type="SMART" id="SM00825">
    <property type="entry name" value="PKS_KS"/>
    <property type="match status" value="1"/>
</dbReference>
<keyword evidence="6 14" id="KW-0808">Transferase</keyword>
<evidence type="ECO:0000256" key="13">
    <source>
        <dbReference type="ARBA" id="ARBA00047659"/>
    </source>
</evidence>
<keyword evidence="10 14" id="KW-0012">Acyltransferase</keyword>
<dbReference type="NCBIfam" id="NF005589">
    <property type="entry name" value="PRK07314.1"/>
    <property type="match status" value="1"/>
</dbReference>
<name>A0ABV9Q017_9BACL</name>
<sequence length="414" mass="44178">MKRRVVVTGMGVISPVGNEVSTFWGSLVAGKSGVGKITRFDASEYPCQIAAEVKDFNPEDYIDKKEARRMDRFAQYAVAAARMAMEDSKLEITEENDERVGVYVGSGIGGLETLMEQYRILLEKGPRRVSPFFIPMMIGDIATGQISIFLGAKGPNSSPISACATGTNAIGDAYKIIERGAADVMITGGAEATILPLAVAGFSSAKALATSFNDAPEKASRPFDRDRDGFVMGEGAGILVLEELEHAKKRGAKIYAEIIGYGMSGDAYHITQPAPEGAGAARAMRAAVHDAGIQPQEIDYINAHGTSTDFNDKFETLAIKNVFGEHAYKLAVSSTKSVTGHLLGAAGGVEAIACVKALQDQILPPTINQENPDPECDLDYVPNEARRAKVDVVMSNSFGFGGHNASIILRKYEG</sequence>
<dbReference type="Pfam" id="PF02801">
    <property type="entry name" value="Ketoacyl-synt_C"/>
    <property type="match status" value="1"/>
</dbReference>
<evidence type="ECO:0000313" key="18">
    <source>
        <dbReference type="Proteomes" id="UP001596002"/>
    </source>
</evidence>
<dbReference type="InterPro" id="IPR000794">
    <property type="entry name" value="Beta-ketoacyl_synthase"/>
</dbReference>